<name>A0AA40I6Z2_CNENI</name>
<gene>
    <name evidence="2" type="ORF">QTO34_014314</name>
</gene>
<dbReference type="AlphaFoldDB" id="A0AA40I6Z2"/>
<reference evidence="2" key="1">
    <citation type="submission" date="2023-06" db="EMBL/GenBank/DDBJ databases">
        <title>Reference genome for the Northern bat (Eptesicus nilssonii), a most northern bat species.</title>
        <authorList>
            <person name="Laine V.N."/>
            <person name="Pulliainen A.T."/>
            <person name="Lilley T.M."/>
        </authorList>
    </citation>
    <scope>NUCLEOTIDE SEQUENCE</scope>
    <source>
        <strain evidence="2">BLF_Eptnil</strain>
        <tissue evidence="2">Kidney</tissue>
    </source>
</reference>
<evidence type="ECO:0000256" key="1">
    <source>
        <dbReference type="SAM" id="MobiDB-lite"/>
    </source>
</evidence>
<keyword evidence="3" id="KW-1185">Reference proteome</keyword>
<organism evidence="2 3">
    <name type="scientific">Cnephaeus nilssonii</name>
    <name type="common">Northern bat</name>
    <name type="synonym">Eptesicus nilssonii</name>
    <dbReference type="NCBI Taxonomy" id="3371016"/>
    <lineage>
        <taxon>Eukaryota</taxon>
        <taxon>Metazoa</taxon>
        <taxon>Chordata</taxon>
        <taxon>Craniata</taxon>
        <taxon>Vertebrata</taxon>
        <taxon>Euteleostomi</taxon>
        <taxon>Mammalia</taxon>
        <taxon>Eutheria</taxon>
        <taxon>Laurasiatheria</taxon>
        <taxon>Chiroptera</taxon>
        <taxon>Yangochiroptera</taxon>
        <taxon>Vespertilionidae</taxon>
        <taxon>Cnephaeus</taxon>
    </lineage>
</organism>
<feature type="region of interest" description="Disordered" evidence="1">
    <location>
        <begin position="1"/>
        <end position="55"/>
    </location>
</feature>
<proteinExistence type="predicted"/>
<dbReference type="EMBL" id="JAULJE010000004">
    <property type="protein sequence ID" value="KAK1343761.1"/>
    <property type="molecule type" value="Genomic_DNA"/>
</dbReference>
<dbReference type="Proteomes" id="UP001177744">
    <property type="component" value="Unassembled WGS sequence"/>
</dbReference>
<comment type="caution">
    <text evidence="2">The sequence shown here is derived from an EMBL/GenBank/DDBJ whole genome shotgun (WGS) entry which is preliminary data.</text>
</comment>
<accession>A0AA40I6Z2</accession>
<evidence type="ECO:0000313" key="3">
    <source>
        <dbReference type="Proteomes" id="UP001177744"/>
    </source>
</evidence>
<protein>
    <submittedName>
        <fullName evidence="2">Uncharacterized protein</fullName>
    </submittedName>
</protein>
<sequence>MAVGEKIRSRSPGSCQELSSDPRELGSGHLPPVSQSPFVKRCRGHREQSPKQPHGHYCLGCYHLRVHRVVTAEPASDLDANFGPIQKWQPGQPM</sequence>
<evidence type="ECO:0000313" key="2">
    <source>
        <dbReference type="EMBL" id="KAK1343761.1"/>
    </source>
</evidence>